<protein>
    <submittedName>
        <fullName evidence="1">Uncharacterized protein</fullName>
    </submittedName>
</protein>
<evidence type="ECO:0000313" key="1">
    <source>
        <dbReference type="EMBL" id="CAG7721449.1"/>
    </source>
</evidence>
<organism evidence="1 2">
    <name type="scientific">Allacma fusca</name>
    <dbReference type="NCBI Taxonomy" id="39272"/>
    <lineage>
        <taxon>Eukaryota</taxon>
        <taxon>Metazoa</taxon>
        <taxon>Ecdysozoa</taxon>
        <taxon>Arthropoda</taxon>
        <taxon>Hexapoda</taxon>
        <taxon>Collembola</taxon>
        <taxon>Symphypleona</taxon>
        <taxon>Sminthuridae</taxon>
        <taxon>Allacma</taxon>
    </lineage>
</organism>
<keyword evidence="2" id="KW-1185">Reference proteome</keyword>
<name>A0A8J2K738_9HEXA</name>
<gene>
    <name evidence="1" type="ORF">AFUS01_LOCUS10664</name>
</gene>
<proteinExistence type="predicted"/>
<comment type="caution">
    <text evidence="1">The sequence shown here is derived from an EMBL/GenBank/DDBJ whole genome shotgun (WGS) entry which is preliminary data.</text>
</comment>
<dbReference type="EMBL" id="CAJVCH010079585">
    <property type="protein sequence ID" value="CAG7721449.1"/>
    <property type="molecule type" value="Genomic_DNA"/>
</dbReference>
<feature type="non-terminal residue" evidence="1">
    <location>
        <position position="1"/>
    </location>
</feature>
<dbReference type="AlphaFoldDB" id="A0A8J2K738"/>
<reference evidence="1" key="1">
    <citation type="submission" date="2021-06" db="EMBL/GenBank/DDBJ databases">
        <authorList>
            <person name="Hodson N. C."/>
            <person name="Mongue J. A."/>
            <person name="Jaron S. K."/>
        </authorList>
    </citation>
    <scope>NUCLEOTIDE SEQUENCE</scope>
</reference>
<dbReference type="Proteomes" id="UP000708208">
    <property type="component" value="Unassembled WGS sequence"/>
</dbReference>
<sequence>VPFRMRPPWRLSNFVTKLLKFISPMAKYIDPENKIKGR</sequence>
<accession>A0A8J2K738</accession>
<evidence type="ECO:0000313" key="2">
    <source>
        <dbReference type="Proteomes" id="UP000708208"/>
    </source>
</evidence>